<comment type="caution">
    <text evidence="1">The sequence shown here is derived from an EMBL/GenBank/DDBJ whole genome shotgun (WGS) entry which is preliminary data.</text>
</comment>
<gene>
    <name evidence="1" type="ORF">H8S62_14245</name>
    <name evidence="2" type="ORF">H8S62_15265</name>
</gene>
<dbReference type="AlphaFoldDB" id="A0A8J6MDT2"/>
<evidence type="ECO:0000313" key="1">
    <source>
        <dbReference type="EMBL" id="MBC5738169.1"/>
    </source>
</evidence>
<dbReference type="EMBL" id="JACOPQ010000013">
    <property type="protein sequence ID" value="MBC5738169.1"/>
    <property type="molecule type" value="Genomic_DNA"/>
</dbReference>
<accession>A0A8J6MDT2</accession>
<dbReference type="Gene3D" id="2.40.30.10">
    <property type="entry name" value="Translation factors"/>
    <property type="match status" value="1"/>
</dbReference>
<name>A0A8J6MDT2_9FIRM</name>
<keyword evidence="3" id="KW-1185">Reference proteome</keyword>
<evidence type="ECO:0000313" key="3">
    <source>
        <dbReference type="Proteomes" id="UP000607645"/>
    </source>
</evidence>
<sequence length="39" mass="4279">MAKVLRKAELNSSVTLLEVEAAKIAKKALPGQFIILRID</sequence>
<feature type="non-terminal residue" evidence="1">
    <location>
        <position position="39"/>
    </location>
</feature>
<reference evidence="1" key="1">
    <citation type="submission" date="2020-08" db="EMBL/GenBank/DDBJ databases">
        <title>Genome public.</title>
        <authorList>
            <person name="Liu C."/>
            <person name="Sun Q."/>
        </authorList>
    </citation>
    <scope>NUCLEOTIDE SEQUENCE</scope>
    <source>
        <strain evidence="1">NSJ-52</strain>
    </source>
</reference>
<dbReference type="InterPro" id="IPR017938">
    <property type="entry name" value="Riboflavin_synthase-like_b-brl"/>
</dbReference>
<dbReference type="SUPFAM" id="SSF63380">
    <property type="entry name" value="Riboflavin synthase domain-like"/>
    <property type="match status" value="1"/>
</dbReference>
<dbReference type="EMBL" id="JACOPQ010000015">
    <property type="protein sequence ID" value="MBC5738369.1"/>
    <property type="molecule type" value="Genomic_DNA"/>
</dbReference>
<proteinExistence type="predicted"/>
<organism evidence="1 3">
    <name type="scientific">Lawsonibacter faecis</name>
    <dbReference type="NCBI Taxonomy" id="2763052"/>
    <lineage>
        <taxon>Bacteria</taxon>
        <taxon>Bacillati</taxon>
        <taxon>Bacillota</taxon>
        <taxon>Clostridia</taxon>
        <taxon>Eubacteriales</taxon>
        <taxon>Oscillospiraceae</taxon>
        <taxon>Lawsonibacter</taxon>
    </lineage>
</organism>
<evidence type="ECO:0000313" key="2">
    <source>
        <dbReference type="EMBL" id="MBC5738369.1"/>
    </source>
</evidence>
<protein>
    <submittedName>
        <fullName evidence="1">Sulfide/dihydroorotate dehydrogenase-like FAD/NAD-binding protein</fullName>
    </submittedName>
</protein>
<dbReference type="Proteomes" id="UP000607645">
    <property type="component" value="Unassembled WGS sequence"/>
</dbReference>